<dbReference type="AlphaFoldDB" id="A0A843VDW9"/>
<gene>
    <name evidence="2" type="ORF">Taro_027418</name>
</gene>
<dbReference type="EMBL" id="NMUH01001713">
    <property type="protein sequence ID" value="MQL94771.1"/>
    <property type="molecule type" value="Genomic_DNA"/>
</dbReference>
<feature type="compositionally biased region" description="Polar residues" evidence="1">
    <location>
        <begin position="79"/>
        <end position="88"/>
    </location>
</feature>
<reference evidence="2" key="1">
    <citation type="submission" date="2017-07" db="EMBL/GenBank/DDBJ databases">
        <title>Taro Niue Genome Assembly and Annotation.</title>
        <authorList>
            <person name="Atibalentja N."/>
            <person name="Keating K."/>
            <person name="Fields C.J."/>
        </authorList>
    </citation>
    <scope>NUCLEOTIDE SEQUENCE</scope>
    <source>
        <strain evidence="2">Niue_2</strain>
        <tissue evidence="2">Leaf</tissue>
    </source>
</reference>
<sequence>MWEGLGGGLRMQKGVSPPVPMDGWVGVRDREREKAMESRYGSGWREWDSCYISSRADLPIRIQKPTALPGLAPDHRDFSQPSCSSAQPRRSPFLPLHSSPSAPRPPDVFLFPSPPPRHLLRSLMALPVAIADATSGGCAGRRRPRVCGEGKERVARIIGVSDLGREGRVTSPLVAGPLLLLSPSLKQQKREGGEDKQKYYVNMGYAIRTLREEFPVIFYREPSFDIFRGGKLGDPWQVLNKKGDRSFEL</sequence>
<dbReference type="Proteomes" id="UP000652761">
    <property type="component" value="Unassembled WGS sequence"/>
</dbReference>
<protein>
    <submittedName>
        <fullName evidence="2">Uncharacterized protein</fullName>
    </submittedName>
</protein>
<proteinExistence type="predicted"/>
<feature type="region of interest" description="Disordered" evidence="1">
    <location>
        <begin position="1"/>
        <end position="24"/>
    </location>
</feature>
<organism evidence="2 3">
    <name type="scientific">Colocasia esculenta</name>
    <name type="common">Wild taro</name>
    <name type="synonym">Arum esculentum</name>
    <dbReference type="NCBI Taxonomy" id="4460"/>
    <lineage>
        <taxon>Eukaryota</taxon>
        <taxon>Viridiplantae</taxon>
        <taxon>Streptophyta</taxon>
        <taxon>Embryophyta</taxon>
        <taxon>Tracheophyta</taxon>
        <taxon>Spermatophyta</taxon>
        <taxon>Magnoliopsida</taxon>
        <taxon>Liliopsida</taxon>
        <taxon>Araceae</taxon>
        <taxon>Aroideae</taxon>
        <taxon>Colocasieae</taxon>
        <taxon>Colocasia</taxon>
    </lineage>
</organism>
<evidence type="ECO:0000313" key="3">
    <source>
        <dbReference type="Proteomes" id="UP000652761"/>
    </source>
</evidence>
<dbReference type="OrthoDB" id="684550at2759"/>
<name>A0A843VDW9_COLES</name>
<comment type="caution">
    <text evidence="2">The sequence shown here is derived from an EMBL/GenBank/DDBJ whole genome shotgun (WGS) entry which is preliminary data.</text>
</comment>
<feature type="region of interest" description="Disordered" evidence="1">
    <location>
        <begin position="66"/>
        <end position="100"/>
    </location>
</feature>
<accession>A0A843VDW9</accession>
<keyword evidence="3" id="KW-1185">Reference proteome</keyword>
<evidence type="ECO:0000313" key="2">
    <source>
        <dbReference type="EMBL" id="MQL94771.1"/>
    </source>
</evidence>
<evidence type="ECO:0000256" key="1">
    <source>
        <dbReference type="SAM" id="MobiDB-lite"/>
    </source>
</evidence>